<dbReference type="PANTHER" id="PTHR16950">
    <property type="entry name" value="ZINC TRANSPORTER SLC39A7 HISTIDINE-RICH MEMBRANE PROTEIN KE4"/>
    <property type="match status" value="1"/>
</dbReference>
<dbReference type="GO" id="GO:0006882">
    <property type="term" value="P:intracellular zinc ion homeostasis"/>
    <property type="evidence" value="ECO:0007669"/>
    <property type="project" value="TreeGrafter"/>
</dbReference>
<organism evidence="7">
    <name type="scientific">Amphora coffeiformis</name>
    <dbReference type="NCBI Taxonomy" id="265554"/>
    <lineage>
        <taxon>Eukaryota</taxon>
        <taxon>Sar</taxon>
        <taxon>Stramenopiles</taxon>
        <taxon>Ochrophyta</taxon>
        <taxon>Bacillariophyta</taxon>
        <taxon>Bacillariophyceae</taxon>
        <taxon>Bacillariophycidae</taxon>
        <taxon>Thalassiophysales</taxon>
        <taxon>Catenulaceae</taxon>
        <taxon>Amphora</taxon>
    </lineage>
</organism>
<sequence length="356" mass="38742">MSTLLWIIIFGFLMSFIALVGSLTLIFPHLLVERTLLALVAFAAGSLLGGAILHMIPAAVEKMGNKTELYVWFLAGFVLFLALEQFLMWHHSHTHSHYACSPLSAPHQHDMPACIGEKCAGREGEGPSTNGRTELFAAPPTRNDDTIGGEKVVTTRATSSDETTSSPLEPPLESDDEESQRRVVLAVESNIADKNNEKPGHEQQSKAPLAYLILLADMVHNFVGGLFVGASFCDSVSLGISAWVAAAAHEVPQELGDFAILIHGGWSSKSALLWNFLSALTFPLGAFLAYYLSKEQEMDVSFLIPFAAGNFVYIGATDLIPEIKHFHGVKTNLLYFSSFVLGITLLLVIRIVVDGW</sequence>
<dbReference type="AlphaFoldDB" id="A0A7S3L6N7"/>
<evidence type="ECO:0008006" key="8">
    <source>
        <dbReference type="Google" id="ProtNLM"/>
    </source>
</evidence>
<feature type="transmembrane region" description="Helical" evidence="6">
    <location>
        <begin position="36"/>
        <end position="57"/>
    </location>
</feature>
<dbReference type="InterPro" id="IPR003689">
    <property type="entry name" value="ZIP"/>
</dbReference>
<accession>A0A7S3L6N7</accession>
<comment type="subcellular location">
    <subcellularLocation>
        <location evidence="1">Membrane</location>
        <topology evidence="1">Multi-pass membrane protein</topology>
    </subcellularLocation>
</comment>
<dbReference type="GO" id="GO:0005385">
    <property type="term" value="F:zinc ion transmembrane transporter activity"/>
    <property type="evidence" value="ECO:0007669"/>
    <property type="project" value="TreeGrafter"/>
</dbReference>
<evidence type="ECO:0000313" key="7">
    <source>
        <dbReference type="EMBL" id="CAE0411678.1"/>
    </source>
</evidence>
<evidence type="ECO:0000256" key="1">
    <source>
        <dbReference type="ARBA" id="ARBA00004141"/>
    </source>
</evidence>
<evidence type="ECO:0000256" key="5">
    <source>
        <dbReference type="SAM" id="MobiDB-lite"/>
    </source>
</evidence>
<evidence type="ECO:0000256" key="4">
    <source>
        <dbReference type="ARBA" id="ARBA00023136"/>
    </source>
</evidence>
<feature type="transmembrane region" description="Helical" evidence="6">
    <location>
        <begin position="271"/>
        <end position="290"/>
    </location>
</feature>
<dbReference type="Pfam" id="PF02535">
    <property type="entry name" value="Zip"/>
    <property type="match status" value="1"/>
</dbReference>
<reference evidence="7" key="1">
    <citation type="submission" date="2021-01" db="EMBL/GenBank/DDBJ databases">
        <authorList>
            <person name="Corre E."/>
            <person name="Pelletier E."/>
            <person name="Niang G."/>
            <person name="Scheremetjew M."/>
            <person name="Finn R."/>
            <person name="Kale V."/>
            <person name="Holt S."/>
            <person name="Cochrane G."/>
            <person name="Meng A."/>
            <person name="Brown T."/>
            <person name="Cohen L."/>
        </authorList>
    </citation>
    <scope>NUCLEOTIDE SEQUENCE</scope>
    <source>
        <strain evidence="7">CCMP127</strain>
    </source>
</reference>
<protein>
    <recommendedName>
        <fullName evidence="8">Zinc transporter</fullName>
    </recommendedName>
</protein>
<feature type="transmembrane region" description="Helical" evidence="6">
    <location>
        <begin position="69"/>
        <end position="89"/>
    </location>
</feature>
<feature type="transmembrane region" description="Helical" evidence="6">
    <location>
        <begin position="302"/>
        <end position="321"/>
    </location>
</feature>
<evidence type="ECO:0000256" key="6">
    <source>
        <dbReference type="SAM" id="Phobius"/>
    </source>
</evidence>
<keyword evidence="3 6" id="KW-1133">Transmembrane helix</keyword>
<dbReference type="PANTHER" id="PTHR16950:SF16">
    <property type="entry name" value="ZINC TRANSPORTER ZIP13"/>
    <property type="match status" value="1"/>
</dbReference>
<proteinExistence type="predicted"/>
<feature type="transmembrane region" description="Helical" evidence="6">
    <location>
        <begin position="333"/>
        <end position="353"/>
    </location>
</feature>
<gene>
    <name evidence="7" type="ORF">ACOF00016_LOCUS8968</name>
</gene>
<name>A0A7S3L6N7_9STRA</name>
<dbReference type="GO" id="GO:0016020">
    <property type="term" value="C:membrane"/>
    <property type="evidence" value="ECO:0007669"/>
    <property type="project" value="UniProtKB-SubCell"/>
</dbReference>
<evidence type="ECO:0000256" key="3">
    <source>
        <dbReference type="ARBA" id="ARBA00022989"/>
    </source>
</evidence>
<evidence type="ECO:0000256" key="2">
    <source>
        <dbReference type="ARBA" id="ARBA00022692"/>
    </source>
</evidence>
<feature type="transmembrane region" description="Helical" evidence="6">
    <location>
        <begin position="6"/>
        <end position="27"/>
    </location>
</feature>
<feature type="region of interest" description="Disordered" evidence="5">
    <location>
        <begin position="122"/>
        <end position="181"/>
    </location>
</feature>
<dbReference type="EMBL" id="HBIM01010728">
    <property type="protein sequence ID" value="CAE0411678.1"/>
    <property type="molecule type" value="Transcribed_RNA"/>
</dbReference>
<keyword evidence="4 6" id="KW-0472">Membrane</keyword>
<keyword evidence="2 6" id="KW-0812">Transmembrane</keyword>